<keyword evidence="1" id="KW-0472">Membrane</keyword>
<accession>A0A193FMW9</accession>
<evidence type="ECO:0000256" key="1">
    <source>
        <dbReference type="SAM" id="Phobius"/>
    </source>
</evidence>
<feature type="transmembrane region" description="Helical" evidence="1">
    <location>
        <begin position="181"/>
        <end position="197"/>
    </location>
</feature>
<dbReference type="OrthoDB" id="8689952at2"/>
<feature type="transmembrane region" description="Helical" evidence="1">
    <location>
        <begin position="130"/>
        <end position="148"/>
    </location>
</feature>
<name>A0A193FMW9_9BORD</name>
<feature type="transmembrane region" description="Helical" evidence="1">
    <location>
        <begin position="154"/>
        <end position="174"/>
    </location>
</feature>
<sequence>MRMVQGRLLFGLVSFLILVAVAMTSHVYKTRIDPFASIEHFLDGTSGLNDPATFASMAIDYFRLGHIGEANRFAATLWPPGFVFLEAGILKLFGWDAPLPFILQILACALLAVTLACQRELFRLYVNERAAAILPFVIFVFPIARAFLLEPLGVVYGETYSVSLFVLACTLVVLAYQNGSTWMAIAAGVALGGAAYFRSQYELIVLAMTGCAIPVLLWAMMRALRSRQDAQRSEYRTVVKVVLGAIVAAHVVMLPWRLHNYTLGFGPTWVQTSQIVIKNSLTSERELRSIGGAFVISGGGHLACKFEPSYCGKSDKKLFYRAFFHHLGDWYKAKISLLPVFWSPYWNTSSADGFAIREMVADTIFVICLLLIVPLMVASRRAKGWLMVVWPAVSFYGAFFVIFSLVHFETRYFYLIKLFSFTLVVILCCMTVRVRRHPGEASFMDSGTR</sequence>
<keyword evidence="4" id="KW-1185">Reference proteome</keyword>
<evidence type="ECO:0008006" key="6">
    <source>
        <dbReference type="Google" id="ProtNLM"/>
    </source>
</evidence>
<reference evidence="4 5" key="1">
    <citation type="submission" date="2016-06" db="EMBL/GenBank/DDBJ databases">
        <title>Complete genome sequences of Bordetella bronchialis and Bordetella flabilis.</title>
        <authorList>
            <person name="LiPuma J.J."/>
            <person name="Spilker T."/>
        </authorList>
    </citation>
    <scope>NUCLEOTIDE SEQUENCE [LARGE SCALE GENOMIC DNA]</scope>
    <source>
        <strain evidence="3 5">AU17976</strain>
        <strain evidence="2 4">AU3182</strain>
    </source>
</reference>
<dbReference type="EMBL" id="CP016170">
    <property type="protein sequence ID" value="ANN69102.1"/>
    <property type="molecule type" value="Genomic_DNA"/>
</dbReference>
<dbReference type="EMBL" id="CP016171">
    <property type="protein sequence ID" value="ANN74250.1"/>
    <property type="molecule type" value="Genomic_DNA"/>
</dbReference>
<dbReference type="STRING" id="463025.BAU08_25415"/>
<feature type="transmembrane region" description="Helical" evidence="1">
    <location>
        <begin position="101"/>
        <end position="118"/>
    </location>
</feature>
<feature type="transmembrane region" description="Helical" evidence="1">
    <location>
        <begin position="385"/>
        <end position="406"/>
    </location>
</feature>
<proteinExistence type="predicted"/>
<organism evidence="3 5">
    <name type="scientific">Bordetella bronchialis</name>
    <dbReference type="NCBI Taxonomy" id="463025"/>
    <lineage>
        <taxon>Bacteria</taxon>
        <taxon>Pseudomonadati</taxon>
        <taxon>Pseudomonadota</taxon>
        <taxon>Betaproteobacteria</taxon>
        <taxon>Burkholderiales</taxon>
        <taxon>Alcaligenaceae</taxon>
        <taxon>Bordetella</taxon>
    </lineage>
</organism>
<evidence type="ECO:0000313" key="4">
    <source>
        <dbReference type="Proteomes" id="UP000091897"/>
    </source>
</evidence>
<dbReference type="Proteomes" id="UP000092213">
    <property type="component" value="Chromosome"/>
</dbReference>
<keyword evidence="1" id="KW-1133">Transmembrane helix</keyword>
<gene>
    <name evidence="2" type="ORF">BAU06_24840</name>
    <name evidence="3" type="ORF">BAU08_25415</name>
</gene>
<dbReference type="AlphaFoldDB" id="A0A193FMW9"/>
<feature type="transmembrane region" description="Helical" evidence="1">
    <location>
        <begin position="237"/>
        <end position="256"/>
    </location>
</feature>
<feature type="transmembrane region" description="Helical" evidence="1">
    <location>
        <begin position="359"/>
        <end position="378"/>
    </location>
</feature>
<protein>
    <recommendedName>
        <fullName evidence="6">Glycosyltransferase RgtA/B/C/D-like domain-containing protein</fullName>
    </recommendedName>
</protein>
<dbReference type="KEGG" id="bbro:BAU06_24840"/>
<feature type="transmembrane region" description="Helical" evidence="1">
    <location>
        <begin position="203"/>
        <end position="225"/>
    </location>
</feature>
<feature type="transmembrane region" description="Helical" evidence="1">
    <location>
        <begin position="412"/>
        <end position="434"/>
    </location>
</feature>
<evidence type="ECO:0000313" key="2">
    <source>
        <dbReference type="EMBL" id="ANN69102.1"/>
    </source>
</evidence>
<evidence type="ECO:0000313" key="5">
    <source>
        <dbReference type="Proteomes" id="UP000092213"/>
    </source>
</evidence>
<keyword evidence="1" id="KW-0812">Transmembrane</keyword>
<dbReference type="RefSeq" id="WP_066356980.1">
    <property type="nucleotide sequence ID" value="NZ_CBCSFJ010000002.1"/>
</dbReference>
<evidence type="ECO:0000313" key="3">
    <source>
        <dbReference type="EMBL" id="ANN74250.1"/>
    </source>
</evidence>
<dbReference type="Proteomes" id="UP000091897">
    <property type="component" value="Chromosome"/>
</dbReference>